<dbReference type="InterPro" id="IPR013655">
    <property type="entry name" value="PAS_fold_3"/>
</dbReference>
<dbReference type="STRING" id="349215.A11S_2120"/>
<dbReference type="CDD" id="cd00130">
    <property type="entry name" value="PAS"/>
    <property type="match status" value="3"/>
</dbReference>
<feature type="domain" description="PAC" evidence="5">
    <location>
        <begin position="322"/>
        <end position="377"/>
    </location>
</feature>
<evidence type="ECO:0000313" key="7">
    <source>
        <dbReference type="Proteomes" id="UP000011932"/>
    </source>
</evidence>
<evidence type="ECO:0000313" key="6">
    <source>
        <dbReference type="EMBL" id="AGH98918.1"/>
    </source>
</evidence>
<dbReference type="PROSITE" id="PS50113">
    <property type="entry name" value="PAC"/>
    <property type="match status" value="3"/>
</dbReference>
<dbReference type="NCBIfam" id="TIGR00229">
    <property type="entry name" value="sensory_box"/>
    <property type="match status" value="3"/>
</dbReference>
<accession>M4VI93</accession>
<dbReference type="InterPro" id="IPR004090">
    <property type="entry name" value="Chemotax_Me-accpt_rcpt"/>
</dbReference>
<dbReference type="InterPro" id="IPR004089">
    <property type="entry name" value="MCPsignal_dom"/>
</dbReference>
<evidence type="ECO:0000259" key="5">
    <source>
        <dbReference type="PROSITE" id="PS50113"/>
    </source>
</evidence>
<dbReference type="GO" id="GO:0016020">
    <property type="term" value="C:membrane"/>
    <property type="evidence" value="ECO:0007669"/>
    <property type="project" value="InterPro"/>
</dbReference>
<dbReference type="InterPro" id="IPR000014">
    <property type="entry name" value="PAS"/>
</dbReference>
<evidence type="ECO:0000259" key="4">
    <source>
        <dbReference type="PROSITE" id="PS50112"/>
    </source>
</evidence>
<feature type="domain" description="PAC" evidence="5">
    <location>
        <begin position="203"/>
        <end position="255"/>
    </location>
</feature>
<dbReference type="InterPro" id="IPR001610">
    <property type="entry name" value="PAC"/>
</dbReference>
<dbReference type="RefSeq" id="WP_015468432.1">
    <property type="nucleotide sequence ID" value="NC_020812.1"/>
</dbReference>
<reference evidence="6 7" key="1">
    <citation type="journal article" date="2013" name="ISME J.">
        <title>By their genes ye shall know them: genomic signatures of predatory bacteria.</title>
        <authorList>
            <person name="Pasternak Z."/>
            <person name="Pietrokovski S."/>
            <person name="Rotem O."/>
            <person name="Gophna U."/>
            <person name="Lurie-Weinberger M.N."/>
            <person name="Jurkevitch E."/>
        </authorList>
    </citation>
    <scope>NUCLEOTIDE SEQUENCE [LARGE SCALE GENOMIC DNA]</scope>
    <source>
        <strain evidence="6">EPB</strain>
    </source>
</reference>
<dbReference type="InterPro" id="IPR035965">
    <property type="entry name" value="PAS-like_dom_sf"/>
</dbReference>
<evidence type="ECO:0000259" key="3">
    <source>
        <dbReference type="PROSITE" id="PS50111"/>
    </source>
</evidence>
<feature type="compositionally biased region" description="Basic residues" evidence="2">
    <location>
        <begin position="549"/>
        <end position="564"/>
    </location>
</feature>
<dbReference type="Pfam" id="PF00015">
    <property type="entry name" value="MCPsignal"/>
    <property type="match status" value="1"/>
</dbReference>
<dbReference type="SUPFAM" id="SSF58104">
    <property type="entry name" value="Methyl-accepting chemotaxis protein (MCP) signaling domain"/>
    <property type="match status" value="1"/>
</dbReference>
<proteinExistence type="predicted"/>
<keyword evidence="1" id="KW-0807">Transducer</keyword>
<dbReference type="GO" id="GO:0006935">
    <property type="term" value="P:chemotaxis"/>
    <property type="evidence" value="ECO:0007669"/>
    <property type="project" value="InterPro"/>
</dbReference>
<dbReference type="PANTHER" id="PTHR24422:SF10">
    <property type="entry name" value="CHEMOTAXIS PROTEIN METHYLTRANSFERASE 2"/>
    <property type="match status" value="1"/>
</dbReference>
<name>M4VI93_9BACT</name>
<feature type="domain" description="PAS" evidence="4">
    <location>
        <begin position="22"/>
        <end position="60"/>
    </location>
</feature>
<protein>
    <submittedName>
        <fullName evidence="6">Methyl-accepting chemotaxis protein</fullName>
    </submittedName>
</protein>
<dbReference type="InterPro" id="IPR000700">
    <property type="entry name" value="PAS-assoc_C"/>
</dbReference>
<dbReference type="Gene3D" id="3.30.450.20">
    <property type="entry name" value="PAS domain"/>
    <property type="match status" value="3"/>
</dbReference>
<feature type="region of interest" description="Disordered" evidence="2">
    <location>
        <begin position="540"/>
        <end position="564"/>
    </location>
</feature>
<sequence>MFKKSPFSNKAEIAALERSQAVIRFSPEGEILDANQNFLDVLGYSLNEIKGKHHRMFIDPGYAQSNEYKEFWDTLRRGDFVAAQFKRLAKGGKEIWIEASYNPVKDEKGLVVYVVKYATDITAQKLETADYEGQLSAIGKSQAVIEFDMDGTIITANKNFLTTMGYAQDEVRGKHHSMFVEPSYAKSADYEMFWQKLHRGEFIAEEFQRFGKNGKEVWIQASYNPIFDMSGKPFKVVKYATDVTSAKLDNADYAGQIEAIGKSQAVIEFNLDGTVITANQNFLDALGYTLYEIKGQHHRMFVEREDAQSDEYEAFWANLRQGKFDARVYKRICKNGDPIWIQASYNPIFDMNGKPFKVVKYATDVTRVIQVGGIADEATARTQTVAAAVEEMSASISEISKNMALTTNSTEEIASTSVQASVAADQLMAATKSMEGIIQVIDEIAEQTNLLALNATIEAARAGDAGKGFAVVAGEVKALVGQTAKATEDVTKEIKNVQLASEALQSNIQGVSKSIDTVNKYVAGVASAIEEQSAVTREISSSTQTMAEKKKKKKSRIKRLTVAN</sequence>
<dbReference type="PROSITE" id="PS50111">
    <property type="entry name" value="CHEMOTAXIS_TRANSDUC_2"/>
    <property type="match status" value="1"/>
</dbReference>
<dbReference type="Proteomes" id="UP000011932">
    <property type="component" value="Chromosome"/>
</dbReference>
<dbReference type="SMART" id="SM00091">
    <property type="entry name" value="PAS"/>
    <property type="match status" value="3"/>
</dbReference>
<dbReference type="SUPFAM" id="SSF55785">
    <property type="entry name" value="PYP-like sensor domain (PAS domain)"/>
    <property type="match status" value="3"/>
</dbReference>
<dbReference type="GO" id="GO:0007165">
    <property type="term" value="P:signal transduction"/>
    <property type="evidence" value="ECO:0007669"/>
    <property type="project" value="UniProtKB-KW"/>
</dbReference>
<dbReference type="KEGG" id="man:A11S_2120"/>
<feature type="domain" description="PAS" evidence="4">
    <location>
        <begin position="144"/>
        <end position="183"/>
    </location>
</feature>
<gene>
    <name evidence="6" type="ORF">A11S_2120</name>
</gene>
<dbReference type="PATRIC" id="fig|349215.9.peg.2058"/>
<dbReference type="HOGENOM" id="CLU_000445_107_26_5"/>
<dbReference type="PRINTS" id="PR00260">
    <property type="entry name" value="CHEMTRNSDUCR"/>
</dbReference>
<dbReference type="GO" id="GO:0004888">
    <property type="term" value="F:transmembrane signaling receptor activity"/>
    <property type="evidence" value="ECO:0007669"/>
    <property type="project" value="InterPro"/>
</dbReference>
<evidence type="ECO:0000256" key="2">
    <source>
        <dbReference type="SAM" id="MobiDB-lite"/>
    </source>
</evidence>
<dbReference type="AlphaFoldDB" id="M4VI93"/>
<feature type="domain" description="Methyl-accepting transducer" evidence="3">
    <location>
        <begin position="376"/>
        <end position="564"/>
    </location>
</feature>
<dbReference type="Pfam" id="PF08447">
    <property type="entry name" value="PAS_3"/>
    <property type="match status" value="3"/>
</dbReference>
<feature type="domain" description="PAC" evidence="5">
    <location>
        <begin position="81"/>
        <end position="133"/>
    </location>
</feature>
<dbReference type="OrthoDB" id="9765776at2"/>
<dbReference type="Gene3D" id="1.10.287.950">
    <property type="entry name" value="Methyl-accepting chemotaxis protein"/>
    <property type="match status" value="1"/>
</dbReference>
<dbReference type="PANTHER" id="PTHR24422">
    <property type="entry name" value="CHEMOTAXIS PROTEIN METHYLTRANSFERASE"/>
    <property type="match status" value="1"/>
</dbReference>
<dbReference type="SMART" id="SM00283">
    <property type="entry name" value="MA"/>
    <property type="match status" value="1"/>
</dbReference>
<dbReference type="SMART" id="SM00086">
    <property type="entry name" value="PAC"/>
    <property type="match status" value="3"/>
</dbReference>
<dbReference type="EMBL" id="CP003538">
    <property type="protein sequence ID" value="AGH98918.1"/>
    <property type="molecule type" value="Genomic_DNA"/>
</dbReference>
<organism evidence="6 7">
    <name type="scientific">Micavibrio aeruginosavorus EPB</name>
    <dbReference type="NCBI Taxonomy" id="349215"/>
    <lineage>
        <taxon>Bacteria</taxon>
        <taxon>Pseudomonadati</taxon>
        <taxon>Bdellovibrionota</taxon>
        <taxon>Bdellovibrionia</taxon>
        <taxon>Bdellovibrionales</taxon>
        <taxon>Pseudobdellovibrionaceae</taxon>
        <taxon>Micavibrio</taxon>
    </lineage>
</organism>
<dbReference type="PROSITE" id="PS50112">
    <property type="entry name" value="PAS"/>
    <property type="match status" value="2"/>
</dbReference>
<evidence type="ECO:0000256" key="1">
    <source>
        <dbReference type="PROSITE-ProRule" id="PRU00284"/>
    </source>
</evidence>
<dbReference type="InterPro" id="IPR050903">
    <property type="entry name" value="Bact_Chemotaxis_MeTrfase"/>
</dbReference>